<dbReference type="PROSITE" id="PS00799">
    <property type="entry name" value="GRANULINS"/>
    <property type="match status" value="1"/>
</dbReference>
<dbReference type="AlphaFoldDB" id="A0ABD2MEQ2"/>
<evidence type="ECO:0000256" key="5">
    <source>
        <dbReference type="SAM" id="MobiDB-lite"/>
    </source>
</evidence>
<evidence type="ECO:0000256" key="4">
    <source>
        <dbReference type="ARBA" id="ARBA00023157"/>
    </source>
</evidence>
<proteinExistence type="inferred from homology"/>
<dbReference type="InterPro" id="IPR000118">
    <property type="entry name" value="Granulin"/>
</dbReference>
<evidence type="ECO:0000256" key="1">
    <source>
        <dbReference type="ARBA" id="ARBA00004613"/>
    </source>
</evidence>
<reference evidence="8 9" key="1">
    <citation type="submission" date="2024-10" db="EMBL/GenBank/DDBJ databases">
        <authorList>
            <person name="Kim D."/>
        </authorList>
    </citation>
    <scope>NUCLEOTIDE SEQUENCE [LARGE SCALE GENOMIC DNA]</scope>
    <source>
        <strain evidence="8">BH-2024</strain>
    </source>
</reference>
<dbReference type="Pfam" id="PF00396">
    <property type="entry name" value="Granulin"/>
    <property type="match status" value="2"/>
</dbReference>
<keyword evidence="9" id="KW-1185">Reference proteome</keyword>
<keyword evidence="6" id="KW-0732">Signal</keyword>
<gene>
    <name evidence="8" type="ORF">niasHT_009457</name>
</gene>
<dbReference type="GO" id="GO:0005576">
    <property type="term" value="C:extracellular region"/>
    <property type="evidence" value="ECO:0007669"/>
    <property type="project" value="UniProtKB-SubCell"/>
</dbReference>
<feature type="domain" description="Granulins" evidence="7">
    <location>
        <begin position="63"/>
        <end position="76"/>
    </location>
</feature>
<protein>
    <recommendedName>
        <fullName evidence="7">Granulins domain-containing protein</fullName>
    </recommendedName>
</protein>
<organism evidence="8 9">
    <name type="scientific">Heterodera trifolii</name>
    <dbReference type="NCBI Taxonomy" id="157864"/>
    <lineage>
        <taxon>Eukaryota</taxon>
        <taxon>Metazoa</taxon>
        <taxon>Ecdysozoa</taxon>
        <taxon>Nematoda</taxon>
        <taxon>Chromadorea</taxon>
        <taxon>Rhabditida</taxon>
        <taxon>Tylenchina</taxon>
        <taxon>Tylenchomorpha</taxon>
        <taxon>Tylenchoidea</taxon>
        <taxon>Heteroderidae</taxon>
        <taxon>Heteroderinae</taxon>
        <taxon>Heterodera</taxon>
    </lineage>
</organism>
<evidence type="ECO:0000256" key="6">
    <source>
        <dbReference type="SAM" id="SignalP"/>
    </source>
</evidence>
<keyword evidence="4" id="KW-1015">Disulfide bond</keyword>
<dbReference type="InterPro" id="IPR037277">
    <property type="entry name" value="Granulin_sf"/>
</dbReference>
<feature type="region of interest" description="Disordered" evidence="5">
    <location>
        <begin position="87"/>
        <end position="116"/>
    </location>
</feature>
<dbReference type="InterPro" id="IPR039036">
    <property type="entry name" value="Granulin_fam"/>
</dbReference>
<name>A0ABD2MEQ2_9BILA</name>
<dbReference type="Proteomes" id="UP001620626">
    <property type="component" value="Unassembled WGS sequence"/>
</dbReference>
<feature type="chain" id="PRO_5044886112" description="Granulins domain-containing protein" evidence="6">
    <location>
        <begin position="22"/>
        <end position="257"/>
    </location>
</feature>
<feature type="signal peptide" evidence="6">
    <location>
        <begin position="1"/>
        <end position="21"/>
    </location>
</feature>
<accession>A0ABD2MEQ2</accession>
<comment type="subcellular location">
    <subcellularLocation>
        <location evidence="1">Secreted</location>
    </subcellularLocation>
</comment>
<evidence type="ECO:0000313" key="8">
    <source>
        <dbReference type="EMBL" id="KAL3125928.1"/>
    </source>
</evidence>
<sequence length="257" mass="27915">MPKSLSPLLLLLLSFAFGATGELPAERVNCPDGRSFCPEKTTCCQLSDEGHYGCCPLPKAICCMDHLHCCPEDTQCDLPQQKCVNSDGNSQPFHRKMPAKTQNGETVEQKGTDEEATEEVICPDGSSKCPPRATCCPLGDGFGRRRKDFWRLETNAQQSGGECEGAKVHRSEPMKKVPAAKVAHFKSAQETAPPARICGDSVGPLSAAHRQRISICERNEKCCRHRDGENRKSTGCCPFEDGQCCAHSAHCCPAGFA</sequence>
<comment type="similarity">
    <text evidence="2">Belongs to the granulin family.</text>
</comment>
<dbReference type="Gene3D" id="2.10.25.160">
    <property type="entry name" value="Granulin"/>
    <property type="match status" value="2"/>
</dbReference>
<evidence type="ECO:0000259" key="7">
    <source>
        <dbReference type="PROSITE" id="PS00799"/>
    </source>
</evidence>
<keyword evidence="3" id="KW-0964">Secreted</keyword>
<dbReference type="PANTHER" id="PTHR12274">
    <property type="entry name" value="GRANULIN"/>
    <property type="match status" value="1"/>
</dbReference>
<evidence type="ECO:0000256" key="2">
    <source>
        <dbReference type="ARBA" id="ARBA00010093"/>
    </source>
</evidence>
<evidence type="ECO:0000313" key="9">
    <source>
        <dbReference type="Proteomes" id="UP001620626"/>
    </source>
</evidence>
<evidence type="ECO:0000256" key="3">
    <source>
        <dbReference type="ARBA" id="ARBA00022525"/>
    </source>
</evidence>
<dbReference type="PANTHER" id="PTHR12274:SF3">
    <property type="entry name" value="PROGRANULIN"/>
    <property type="match status" value="1"/>
</dbReference>
<comment type="caution">
    <text evidence="8">The sequence shown here is derived from an EMBL/GenBank/DDBJ whole genome shotgun (WGS) entry which is preliminary data.</text>
</comment>
<dbReference type="SMART" id="SM00277">
    <property type="entry name" value="GRAN"/>
    <property type="match status" value="2"/>
</dbReference>
<dbReference type="EMBL" id="JBICBT010000016">
    <property type="protein sequence ID" value="KAL3125928.1"/>
    <property type="molecule type" value="Genomic_DNA"/>
</dbReference>
<dbReference type="SUPFAM" id="SSF57277">
    <property type="entry name" value="Granulin repeat"/>
    <property type="match status" value="1"/>
</dbReference>